<reference evidence="1 2" key="1">
    <citation type="submission" date="2018-07" db="EMBL/GenBank/DDBJ databases">
        <title>Dyadobacter roseus sp. nov., isolated from rose rhizosphere soil.</title>
        <authorList>
            <person name="Chen L."/>
        </authorList>
    </citation>
    <scope>NUCLEOTIDE SEQUENCE [LARGE SCALE GENOMIC DNA]</scope>
    <source>
        <strain evidence="1 2">RS19</strain>
    </source>
</reference>
<dbReference type="EMBL" id="QNUL01000024">
    <property type="protein sequence ID" value="REA57882.1"/>
    <property type="molecule type" value="Genomic_DNA"/>
</dbReference>
<proteinExistence type="predicted"/>
<organism evidence="1 2">
    <name type="scientific">Dyadobacter luteus</name>
    <dbReference type="NCBI Taxonomy" id="2259619"/>
    <lineage>
        <taxon>Bacteria</taxon>
        <taxon>Pseudomonadati</taxon>
        <taxon>Bacteroidota</taxon>
        <taxon>Cytophagia</taxon>
        <taxon>Cytophagales</taxon>
        <taxon>Spirosomataceae</taxon>
        <taxon>Dyadobacter</taxon>
    </lineage>
</organism>
<dbReference type="Proteomes" id="UP000256373">
    <property type="component" value="Unassembled WGS sequence"/>
</dbReference>
<keyword evidence="2" id="KW-1185">Reference proteome</keyword>
<gene>
    <name evidence="1" type="ORF">DSL64_22425</name>
</gene>
<comment type="caution">
    <text evidence="1">The sequence shown here is derived from an EMBL/GenBank/DDBJ whole genome shotgun (WGS) entry which is preliminary data.</text>
</comment>
<name>A0A3D8Y8W9_9BACT</name>
<sequence length="227" mass="26139">MLMFQSCNKDSGTDPISPYNYYPLEIGQFQIYQVNEEVYSAGNANPVLKAWQERDEVTSVSQDSAGTKVFIVSRYTRNTAAQSWQKTKEYSVRHDPDKVIVNLDNEVLMPLVFPYSPQVTWDGYRYFKVEDTDPRHNTLHKYENINQALAIDNLNFDKTIKVSERADTAGIVQFRLGYKEYAANVGLIVDEQTNFDYLQENGEFVGYRIIGSGTRRVRKIIEYGIAQ</sequence>
<protein>
    <submittedName>
        <fullName evidence="1">Uncharacterized protein</fullName>
    </submittedName>
</protein>
<accession>A0A3D8Y8W9</accession>
<dbReference type="AlphaFoldDB" id="A0A3D8Y8W9"/>
<evidence type="ECO:0000313" key="1">
    <source>
        <dbReference type="EMBL" id="REA57882.1"/>
    </source>
</evidence>
<evidence type="ECO:0000313" key="2">
    <source>
        <dbReference type="Proteomes" id="UP000256373"/>
    </source>
</evidence>